<dbReference type="EMBL" id="BLXT01004061">
    <property type="protein sequence ID" value="GFO09362.1"/>
    <property type="molecule type" value="Genomic_DNA"/>
</dbReference>
<evidence type="ECO:0000256" key="1">
    <source>
        <dbReference type="SAM" id="MobiDB-lite"/>
    </source>
</evidence>
<dbReference type="AlphaFoldDB" id="A0AAV4AR01"/>
<evidence type="ECO:0000313" key="3">
    <source>
        <dbReference type="Proteomes" id="UP000735302"/>
    </source>
</evidence>
<feature type="compositionally biased region" description="Low complexity" evidence="1">
    <location>
        <begin position="32"/>
        <end position="48"/>
    </location>
</feature>
<reference evidence="2 3" key="1">
    <citation type="journal article" date="2021" name="Elife">
        <title>Chloroplast acquisition without the gene transfer in kleptoplastic sea slugs, Plakobranchus ocellatus.</title>
        <authorList>
            <person name="Maeda T."/>
            <person name="Takahashi S."/>
            <person name="Yoshida T."/>
            <person name="Shimamura S."/>
            <person name="Takaki Y."/>
            <person name="Nagai Y."/>
            <person name="Toyoda A."/>
            <person name="Suzuki Y."/>
            <person name="Arimoto A."/>
            <person name="Ishii H."/>
            <person name="Satoh N."/>
            <person name="Nishiyama T."/>
            <person name="Hasebe M."/>
            <person name="Maruyama T."/>
            <person name="Minagawa J."/>
            <person name="Obokata J."/>
            <person name="Shigenobu S."/>
        </authorList>
    </citation>
    <scope>NUCLEOTIDE SEQUENCE [LARGE SCALE GENOMIC DNA]</scope>
</reference>
<proteinExistence type="predicted"/>
<gene>
    <name evidence="2" type="ORF">PoB_003586700</name>
</gene>
<sequence length="145" mass="15223">MHGSNMSACKAQALAVLNRWTDRRPGSPLPPSLSSSSLYSSSSSSLPPGVCQSRARDACKAASSSKGGGGSRKGLVEDEGEEMCVFVPYACIALQRHGDLRLCWPSPSQGIGSGPEPEPETERSIQISLTEDFVNLAASSRKGLV</sequence>
<organism evidence="2 3">
    <name type="scientific">Plakobranchus ocellatus</name>
    <dbReference type="NCBI Taxonomy" id="259542"/>
    <lineage>
        <taxon>Eukaryota</taxon>
        <taxon>Metazoa</taxon>
        <taxon>Spiralia</taxon>
        <taxon>Lophotrochozoa</taxon>
        <taxon>Mollusca</taxon>
        <taxon>Gastropoda</taxon>
        <taxon>Heterobranchia</taxon>
        <taxon>Euthyneura</taxon>
        <taxon>Panpulmonata</taxon>
        <taxon>Sacoglossa</taxon>
        <taxon>Placobranchoidea</taxon>
        <taxon>Plakobranchidae</taxon>
        <taxon>Plakobranchus</taxon>
    </lineage>
</organism>
<comment type="caution">
    <text evidence="2">The sequence shown here is derived from an EMBL/GenBank/DDBJ whole genome shotgun (WGS) entry which is preliminary data.</text>
</comment>
<keyword evidence="3" id="KW-1185">Reference proteome</keyword>
<dbReference type="Proteomes" id="UP000735302">
    <property type="component" value="Unassembled WGS sequence"/>
</dbReference>
<feature type="region of interest" description="Disordered" evidence="1">
    <location>
        <begin position="21"/>
        <end position="51"/>
    </location>
</feature>
<accession>A0AAV4AR01</accession>
<protein>
    <submittedName>
        <fullName evidence="2">Uncharacterized protein</fullName>
    </submittedName>
</protein>
<name>A0AAV4AR01_9GAST</name>
<evidence type="ECO:0000313" key="2">
    <source>
        <dbReference type="EMBL" id="GFO09362.1"/>
    </source>
</evidence>